<dbReference type="Pfam" id="PF22942">
    <property type="entry name" value="DUF7025"/>
    <property type="match status" value="1"/>
</dbReference>
<dbReference type="PANTHER" id="PTHR46411:SF3">
    <property type="entry name" value="AAA+ ATPASE DOMAIN-CONTAINING PROTEIN"/>
    <property type="match status" value="1"/>
</dbReference>
<dbReference type="VEuPathDB" id="FungiDB:ASPVEDRAFT_24871"/>
<gene>
    <name evidence="3" type="ORF">ASPVEDRAFT_24871</name>
</gene>
<dbReference type="InterPro" id="IPR003959">
    <property type="entry name" value="ATPase_AAA_core"/>
</dbReference>
<dbReference type="RefSeq" id="XP_040663721.1">
    <property type="nucleotide sequence ID" value="XM_040809713.1"/>
</dbReference>
<feature type="region of interest" description="Disordered" evidence="1">
    <location>
        <begin position="23"/>
        <end position="50"/>
    </location>
</feature>
<evidence type="ECO:0000259" key="2">
    <source>
        <dbReference type="SMART" id="SM00382"/>
    </source>
</evidence>
<dbReference type="GO" id="GO:0005524">
    <property type="term" value="F:ATP binding"/>
    <property type="evidence" value="ECO:0007669"/>
    <property type="project" value="InterPro"/>
</dbReference>
<evidence type="ECO:0000256" key="1">
    <source>
        <dbReference type="SAM" id="MobiDB-lite"/>
    </source>
</evidence>
<proteinExistence type="predicted"/>
<dbReference type="EMBL" id="KV878126">
    <property type="protein sequence ID" value="OJI97958.1"/>
    <property type="molecule type" value="Genomic_DNA"/>
</dbReference>
<keyword evidence="4" id="KW-1185">Reference proteome</keyword>
<accession>A0A1L9P8Y3</accession>
<dbReference type="STRING" id="1036611.A0A1L9P8Y3"/>
<dbReference type="AlphaFoldDB" id="A0A1L9P8Y3"/>
<dbReference type="PANTHER" id="PTHR46411">
    <property type="entry name" value="FAMILY ATPASE, PUTATIVE-RELATED"/>
    <property type="match status" value="1"/>
</dbReference>
<dbReference type="GeneID" id="63725224"/>
<feature type="compositionally biased region" description="Basic and acidic residues" evidence="1">
    <location>
        <begin position="24"/>
        <end position="33"/>
    </location>
</feature>
<evidence type="ECO:0000313" key="3">
    <source>
        <dbReference type="EMBL" id="OJI97958.1"/>
    </source>
</evidence>
<sequence>MSTQPPGAEDLLSPSLTDIIEFLKPGEEPDKNAPARAPANQVNGKDTQPAEGSECAIQTLYEGPPKCRCCKNWVEQYPDDLRMAIEQQPRTKQRALIVRMGINHGDGKPLALHSVVIQSQSLKDTLGEVFEGYKGITPSLKKVVFKAPFRPFFYRWSRFCQILERQKKEDPTAATYTQLLFDVLKAELAETMAEVDDLLQHRVVTYRMLWALFEPGVCVVTSASGSERFFLVEDCEYNDEKGYLGVVVRFVDWDGKRFGYDTGCLAICGFAGTKAITDLDVFPVAFHPSREQAEAAAISRGRRFRELCGLQYMAYSGLITYKVGDTTIEKNTDGRIVIDASSFFHAMPGRQIHLEPLGSIPASPHIEVGDDHHTPEDPGHLLLRMHRDNRSVLSNRKMIGNIASKENNDVAEEELLEKHFLLCTTYVRGFSLKLKIWAEFALEGIRTINWNDSAYPQLMLPAGYRDLVLAFVEGQANNKDVFDDVIEGKGLGVIMLFVGSPGTGKTLTAESIADKVRKPLYVLSSGELGQDAGVVEQRLQDALKLAEKWDAVLLFDECDVFLQERSSHHLGHNEIVAVFLRLLEYYRGTLIMTTNRADSIDKAFQSRIHLTLHYPELEASSMNQIWRRFLGRSNSDIKLTDEQYERLSRLSLNGRQIKNTVKIATLLACQQKQPLGMDQIRTVLEASREIDAGGLV</sequence>
<dbReference type="GO" id="GO:0016887">
    <property type="term" value="F:ATP hydrolysis activity"/>
    <property type="evidence" value="ECO:0007669"/>
    <property type="project" value="InterPro"/>
</dbReference>
<name>A0A1L9P8Y3_ASPVE</name>
<organism evidence="3 4">
    <name type="scientific">Aspergillus versicolor CBS 583.65</name>
    <dbReference type="NCBI Taxonomy" id="1036611"/>
    <lineage>
        <taxon>Eukaryota</taxon>
        <taxon>Fungi</taxon>
        <taxon>Dikarya</taxon>
        <taxon>Ascomycota</taxon>
        <taxon>Pezizomycotina</taxon>
        <taxon>Eurotiomycetes</taxon>
        <taxon>Eurotiomycetidae</taxon>
        <taxon>Eurotiales</taxon>
        <taxon>Aspergillaceae</taxon>
        <taxon>Aspergillus</taxon>
        <taxon>Aspergillus subgen. Nidulantes</taxon>
    </lineage>
</organism>
<dbReference type="SUPFAM" id="SSF52540">
    <property type="entry name" value="P-loop containing nucleoside triphosphate hydrolases"/>
    <property type="match status" value="1"/>
</dbReference>
<reference evidence="4" key="1">
    <citation type="journal article" date="2017" name="Genome Biol.">
        <title>Comparative genomics reveals high biological diversity and specific adaptations in the industrially and medically important fungal genus Aspergillus.</title>
        <authorList>
            <person name="de Vries R.P."/>
            <person name="Riley R."/>
            <person name="Wiebenga A."/>
            <person name="Aguilar-Osorio G."/>
            <person name="Amillis S."/>
            <person name="Uchima C.A."/>
            <person name="Anderluh G."/>
            <person name="Asadollahi M."/>
            <person name="Askin M."/>
            <person name="Barry K."/>
            <person name="Battaglia E."/>
            <person name="Bayram O."/>
            <person name="Benocci T."/>
            <person name="Braus-Stromeyer S.A."/>
            <person name="Caldana C."/>
            <person name="Canovas D."/>
            <person name="Cerqueira G.C."/>
            <person name="Chen F."/>
            <person name="Chen W."/>
            <person name="Choi C."/>
            <person name="Clum A."/>
            <person name="Dos Santos R.A."/>
            <person name="Damasio A.R."/>
            <person name="Diallinas G."/>
            <person name="Emri T."/>
            <person name="Fekete E."/>
            <person name="Flipphi M."/>
            <person name="Freyberg S."/>
            <person name="Gallo A."/>
            <person name="Gournas C."/>
            <person name="Habgood R."/>
            <person name="Hainaut M."/>
            <person name="Harispe M.L."/>
            <person name="Henrissat B."/>
            <person name="Hilden K.S."/>
            <person name="Hope R."/>
            <person name="Hossain A."/>
            <person name="Karabika E."/>
            <person name="Karaffa L."/>
            <person name="Karanyi Z."/>
            <person name="Krasevec N."/>
            <person name="Kuo A."/>
            <person name="Kusch H."/>
            <person name="LaButti K."/>
            <person name="Lagendijk E.L."/>
            <person name="Lapidus A."/>
            <person name="Levasseur A."/>
            <person name="Lindquist E."/>
            <person name="Lipzen A."/>
            <person name="Logrieco A.F."/>
            <person name="MacCabe A."/>
            <person name="Maekelae M.R."/>
            <person name="Malavazi I."/>
            <person name="Melin P."/>
            <person name="Meyer V."/>
            <person name="Mielnichuk N."/>
            <person name="Miskei M."/>
            <person name="Molnar A.P."/>
            <person name="Mule G."/>
            <person name="Ngan C.Y."/>
            <person name="Orejas M."/>
            <person name="Orosz E."/>
            <person name="Ouedraogo J.P."/>
            <person name="Overkamp K.M."/>
            <person name="Park H.-S."/>
            <person name="Perrone G."/>
            <person name="Piumi F."/>
            <person name="Punt P.J."/>
            <person name="Ram A.F."/>
            <person name="Ramon A."/>
            <person name="Rauscher S."/>
            <person name="Record E."/>
            <person name="Riano-Pachon D.M."/>
            <person name="Robert V."/>
            <person name="Roehrig J."/>
            <person name="Ruller R."/>
            <person name="Salamov A."/>
            <person name="Salih N.S."/>
            <person name="Samson R.A."/>
            <person name="Sandor E."/>
            <person name="Sanguinetti M."/>
            <person name="Schuetze T."/>
            <person name="Sepcic K."/>
            <person name="Shelest E."/>
            <person name="Sherlock G."/>
            <person name="Sophianopoulou V."/>
            <person name="Squina F.M."/>
            <person name="Sun H."/>
            <person name="Susca A."/>
            <person name="Todd R.B."/>
            <person name="Tsang A."/>
            <person name="Unkles S.E."/>
            <person name="van de Wiele N."/>
            <person name="van Rossen-Uffink D."/>
            <person name="Oliveira J.V."/>
            <person name="Vesth T.C."/>
            <person name="Visser J."/>
            <person name="Yu J.-H."/>
            <person name="Zhou M."/>
            <person name="Andersen M.R."/>
            <person name="Archer D.B."/>
            <person name="Baker S.E."/>
            <person name="Benoit I."/>
            <person name="Brakhage A.A."/>
            <person name="Braus G.H."/>
            <person name="Fischer R."/>
            <person name="Frisvad J.C."/>
            <person name="Goldman G.H."/>
            <person name="Houbraken J."/>
            <person name="Oakley B."/>
            <person name="Pocsi I."/>
            <person name="Scazzocchio C."/>
            <person name="Seiboth B."/>
            <person name="vanKuyk P.A."/>
            <person name="Wortman J."/>
            <person name="Dyer P.S."/>
            <person name="Grigoriev I.V."/>
        </authorList>
    </citation>
    <scope>NUCLEOTIDE SEQUENCE [LARGE SCALE GENOMIC DNA]</scope>
    <source>
        <strain evidence="4">CBS 583.65</strain>
    </source>
</reference>
<protein>
    <recommendedName>
        <fullName evidence="2">AAA+ ATPase domain-containing protein</fullName>
    </recommendedName>
</protein>
<dbReference type="Proteomes" id="UP000184073">
    <property type="component" value="Unassembled WGS sequence"/>
</dbReference>
<evidence type="ECO:0000313" key="4">
    <source>
        <dbReference type="Proteomes" id="UP000184073"/>
    </source>
</evidence>
<feature type="domain" description="AAA+ ATPase" evidence="2">
    <location>
        <begin position="491"/>
        <end position="618"/>
    </location>
</feature>
<dbReference type="SMART" id="SM00382">
    <property type="entry name" value="AAA"/>
    <property type="match status" value="1"/>
</dbReference>
<dbReference type="CDD" id="cd19481">
    <property type="entry name" value="RecA-like_protease"/>
    <property type="match status" value="1"/>
</dbReference>
<dbReference type="InterPro" id="IPR003593">
    <property type="entry name" value="AAA+_ATPase"/>
</dbReference>
<dbReference type="InterPro" id="IPR027417">
    <property type="entry name" value="P-loop_NTPase"/>
</dbReference>
<dbReference type="OrthoDB" id="10042665at2759"/>
<dbReference type="Gene3D" id="3.40.50.300">
    <property type="entry name" value="P-loop containing nucleotide triphosphate hydrolases"/>
    <property type="match status" value="1"/>
</dbReference>
<dbReference type="InterPro" id="IPR054289">
    <property type="entry name" value="DUF7025"/>
</dbReference>
<dbReference type="Pfam" id="PF00004">
    <property type="entry name" value="AAA"/>
    <property type="match status" value="1"/>
</dbReference>